<dbReference type="Pfam" id="PF02814">
    <property type="entry name" value="UreE_N"/>
    <property type="match status" value="1"/>
</dbReference>
<dbReference type="InterPro" id="IPR012406">
    <property type="entry name" value="UreE"/>
</dbReference>
<dbReference type="HAMAP" id="MF_00822">
    <property type="entry name" value="UreE"/>
    <property type="match status" value="1"/>
</dbReference>
<dbReference type="InterPro" id="IPR036118">
    <property type="entry name" value="UreE_N_sf"/>
</dbReference>
<evidence type="ECO:0000256" key="3">
    <source>
        <dbReference type="ARBA" id="ARBA00022596"/>
    </source>
</evidence>
<reference evidence="7 8" key="1">
    <citation type="submission" date="2017-06" db="EMBL/GenBank/DDBJ databases">
        <authorList>
            <person name="Kim H.J."/>
            <person name="Triplett B.A."/>
        </authorList>
    </citation>
    <scope>NUCLEOTIDE SEQUENCE [LARGE SCALE GENOMIC DNA]</scope>
    <source>
        <strain evidence="7 8">B29T1</strain>
    </source>
</reference>
<dbReference type="Proteomes" id="UP000197065">
    <property type="component" value="Unassembled WGS sequence"/>
</dbReference>
<dbReference type="EMBL" id="FYEH01000005">
    <property type="protein sequence ID" value="SNB66140.1"/>
    <property type="molecule type" value="Genomic_DNA"/>
</dbReference>
<evidence type="ECO:0000313" key="8">
    <source>
        <dbReference type="Proteomes" id="UP000197065"/>
    </source>
</evidence>
<evidence type="ECO:0000256" key="4">
    <source>
        <dbReference type="ARBA" id="ARBA00023186"/>
    </source>
</evidence>
<dbReference type="GO" id="GO:0051082">
    <property type="term" value="F:unfolded protein binding"/>
    <property type="evidence" value="ECO:0007669"/>
    <property type="project" value="UniProtKB-UniRule"/>
</dbReference>
<evidence type="ECO:0000313" key="7">
    <source>
        <dbReference type="EMBL" id="SNB66140.1"/>
    </source>
</evidence>
<sequence>MRRATHLTGDIEPSATVTLDHGARHRRRLRLTTDQGAEFLLDLPEARALREGDVLALDDGTAVRVRAAPEDVIEVALAEPLELARIAWHLGNRHTPVQILPGRLRLHPDHVLEAMLAGLGLICERHRAAFDPESGAYATHNHGRHDHDH</sequence>
<comment type="similarity">
    <text evidence="5">Belongs to the UreE family.</text>
</comment>
<feature type="domain" description="UreE urease accessory N-terminal" evidence="6">
    <location>
        <begin position="1"/>
        <end position="63"/>
    </location>
</feature>
<keyword evidence="2 5" id="KW-0963">Cytoplasm</keyword>
<keyword evidence="3 5" id="KW-0533">Nickel</keyword>
<proteinExistence type="inferred from homology"/>
<accession>A0A212R2C3</accession>
<dbReference type="Gene3D" id="2.60.260.20">
    <property type="entry name" value="Urease metallochaperone UreE, N-terminal domain"/>
    <property type="match status" value="1"/>
</dbReference>
<evidence type="ECO:0000259" key="6">
    <source>
        <dbReference type="SMART" id="SM00988"/>
    </source>
</evidence>
<dbReference type="InterPro" id="IPR004029">
    <property type="entry name" value="UreE_N"/>
</dbReference>
<dbReference type="SMART" id="SM00988">
    <property type="entry name" value="UreE_N"/>
    <property type="match status" value="1"/>
</dbReference>
<dbReference type="GO" id="GO:0065003">
    <property type="term" value="P:protein-containing complex assembly"/>
    <property type="evidence" value="ECO:0007669"/>
    <property type="project" value="InterPro"/>
</dbReference>
<gene>
    <name evidence="5" type="primary">ureE</name>
    <name evidence="7" type="ORF">SAMN07250955_10553</name>
</gene>
<dbReference type="InterPro" id="IPR007864">
    <property type="entry name" value="UreE_C_dom"/>
</dbReference>
<dbReference type="GO" id="GO:0019627">
    <property type="term" value="P:urea metabolic process"/>
    <property type="evidence" value="ECO:0007669"/>
    <property type="project" value="InterPro"/>
</dbReference>
<dbReference type="GO" id="GO:0016151">
    <property type="term" value="F:nickel cation binding"/>
    <property type="evidence" value="ECO:0007669"/>
    <property type="project" value="UniProtKB-UniRule"/>
</dbReference>
<evidence type="ECO:0000256" key="2">
    <source>
        <dbReference type="ARBA" id="ARBA00022490"/>
    </source>
</evidence>
<organism evidence="7 8">
    <name type="scientific">Arboricoccus pini</name>
    <dbReference type="NCBI Taxonomy" id="1963835"/>
    <lineage>
        <taxon>Bacteria</taxon>
        <taxon>Pseudomonadati</taxon>
        <taxon>Pseudomonadota</taxon>
        <taxon>Alphaproteobacteria</taxon>
        <taxon>Geminicoccales</taxon>
        <taxon>Geminicoccaceae</taxon>
        <taxon>Arboricoccus</taxon>
    </lineage>
</organism>
<keyword evidence="8" id="KW-1185">Reference proteome</keyword>
<dbReference type="Gene3D" id="3.30.70.790">
    <property type="entry name" value="UreE, C-terminal domain"/>
    <property type="match status" value="1"/>
</dbReference>
<dbReference type="CDD" id="cd00571">
    <property type="entry name" value="UreE"/>
    <property type="match status" value="1"/>
</dbReference>
<dbReference type="NCBIfam" id="NF009751">
    <property type="entry name" value="PRK13261.1-1"/>
    <property type="match status" value="1"/>
</dbReference>
<name>A0A212R2C3_9PROT</name>
<evidence type="ECO:0000256" key="1">
    <source>
        <dbReference type="ARBA" id="ARBA00004496"/>
    </source>
</evidence>
<dbReference type="GO" id="GO:0006457">
    <property type="term" value="P:protein folding"/>
    <property type="evidence" value="ECO:0007669"/>
    <property type="project" value="InterPro"/>
</dbReference>
<dbReference type="SUPFAM" id="SSF69737">
    <property type="entry name" value="Urease metallochaperone UreE, C-terminal domain"/>
    <property type="match status" value="1"/>
</dbReference>
<keyword evidence="4 5" id="KW-0143">Chaperone</keyword>
<dbReference type="SUPFAM" id="SSF69287">
    <property type="entry name" value="Urease metallochaperone UreE, N-terminal domain"/>
    <property type="match status" value="1"/>
</dbReference>
<dbReference type="RefSeq" id="WP_088561048.1">
    <property type="nucleotide sequence ID" value="NZ_FYEH01000005.1"/>
</dbReference>
<dbReference type="Pfam" id="PF05194">
    <property type="entry name" value="UreE_C"/>
    <property type="match status" value="1"/>
</dbReference>
<protein>
    <recommendedName>
        <fullName evidence="5">Urease accessory protein UreE</fullName>
    </recommendedName>
</protein>
<dbReference type="GO" id="GO:0005737">
    <property type="term" value="C:cytoplasm"/>
    <property type="evidence" value="ECO:0007669"/>
    <property type="project" value="UniProtKB-SubCell"/>
</dbReference>
<dbReference type="PIRSF" id="PIRSF036402">
    <property type="entry name" value="Ureas_acces_UreE"/>
    <property type="match status" value="1"/>
</dbReference>
<comment type="function">
    <text evidence="5">Involved in urease metallocenter assembly. Binds nickel. Probably functions as a nickel donor during metallocenter assembly.</text>
</comment>
<evidence type="ECO:0000256" key="5">
    <source>
        <dbReference type="HAMAP-Rule" id="MF_00822"/>
    </source>
</evidence>
<dbReference type="OrthoDB" id="9802215at2"/>
<dbReference type="AlphaFoldDB" id="A0A212R2C3"/>
<comment type="subcellular location">
    <subcellularLocation>
        <location evidence="1 5">Cytoplasm</location>
    </subcellularLocation>
</comment>